<dbReference type="Gene3D" id="3.40.50.1820">
    <property type="entry name" value="alpha/beta hydrolase"/>
    <property type="match status" value="1"/>
</dbReference>
<keyword evidence="4" id="KW-1185">Reference proteome</keyword>
<dbReference type="NCBIfam" id="TIGR00976">
    <property type="entry name" value="CocE_NonD"/>
    <property type="match status" value="1"/>
</dbReference>
<protein>
    <recommendedName>
        <fullName evidence="2">Xaa-Pro dipeptidyl-peptidase C-terminal domain-containing protein</fullName>
    </recommendedName>
</protein>
<keyword evidence="1" id="KW-0378">Hydrolase</keyword>
<dbReference type="InterPro" id="IPR000383">
    <property type="entry name" value="Xaa-Pro-like_dom"/>
</dbReference>
<evidence type="ECO:0000256" key="1">
    <source>
        <dbReference type="ARBA" id="ARBA00022801"/>
    </source>
</evidence>
<dbReference type="PANTHER" id="PTHR43056:SF10">
    <property type="entry name" value="COCE_NOND FAMILY, PUTATIVE (AFU_ORTHOLOGUE AFUA_7G00600)-RELATED"/>
    <property type="match status" value="1"/>
</dbReference>
<feature type="domain" description="Xaa-Pro dipeptidyl-peptidase C-terminal" evidence="2">
    <location>
        <begin position="305"/>
        <end position="567"/>
    </location>
</feature>
<proteinExistence type="predicted"/>
<dbReference type="Gene3D" id="2.60.120.260">
    <property type="entry name" value="Galactose-binding domain-like"/>
    <property type="match status" value="1"/>
</dbReference>
<dbReference type="GO" id="GO:0008239">
    <property type="term" value="F:dipeptidyl-peptidase activity"/>
    <property type="evidence" value="ECO:0007669"/>
    <property type="project" value="InterPro"/>
</dbReference>
<dbReference type="SMART" id="SM00939">
    <property type="entry name" value="PepX_C"/>
    <property type="match status" value="1"/>
</dbReference>
<evidence type="ECO:0000313" key="4">
    <source>
        <dbReference type="Proteomes" id="UP000799537"/>
    </source>
</evidence>
<reference evidence="3" key="1">
    <citation type="journal article" date="2020" name="Stud. Mycol.">
        <title>101 Dothideomycetes genomes: a test case for predicting lifestyles and emergence of pathogens.</title>
        <authorList>
            <person name="Haridas S."/>
            <person name="Albert R."/>
            <person name="Binder M."/>
            <person name="Bloem J."/>
            <person name="Labutti K."/>
            <person name="Salamov A."/>
            <person name="Andreopoulos B."/>
            <person name="Baker S."/>
            <person name="Barry K."/>
            <person name="Bills G."/>
            <person name="Bluhm B."/>
            <person name="Cannon C."/>
            <person name="Castanera R."/>
            <person name="Culley D."/>
            <person name="Daum C."/>
            <person name="Ezra D."/>
            <person name="Gonzalez J."/>
            <person name="Henrissat B."/>
            <person name="Kuo A."/>
            <person name="Liang C."/>
            <person name="Lipzen A."/>
            <person name="Lutzoni F."/>
            <person name="Magnuson J."/>
            <person name="Mondo S."/>
            <person name="Nolan M."/>
            <person name="Ohm R."/>
            <person name="Pangilinan J."/>
            <person name="Park H.-J."/>
            <person name="Ramirez L."/>
            <person name="Alfaro M."/>
            <person name="Sun H."/>
            <person name="Tritt A."/>
            <person name="Yoshinaga Y."/>
            <person name="Zwiers L.-H."/>
            <person name="Turgeon B."/>
            <person name="Goodwin S."/>
            <person name="Spatafora J."/>
            <person name="Crous P."/>
            <person name="Grigoriev I."/>
        </authorList>
    </citation>
    <scope>NUCLEOTIDE SEQUENCE</scope>
    <source>
        <strain evidence="3">ATCC 36951</strain>
    </source>
</reference>
<name>A0A6A6C8V6_ZASCE</name>
<dbReference type="EMBL" id="ML993608">
    <property type="protein sequence ID" value="KAF2163617.1"/>
    <property type="molecule type" value="Genomic_DNA"/>
</dbReference>
<dbReference type="RefSeq" id="XP_033664506.1">
    <property type="nucleotide sequence ID" value="XM_033817873.1"/>
</dbReference>
<dbReference type="Proteomes" id="UP000799537">
    <property type="component" value="Unassembled WGS sequence"/>
</dbReference>
<evidence type="ECO:0000259" key="2">
    <source>
        <dbReference type="SMART" id="SM00939"/>
    </source>
</evidence>
<dbReference type="PANTHER" id="PTHR43056">
    <property type="entry name" value="PEPTIDASE S9 PROLYL OLIGOPEPTIDASE"/>
    <property type="match status" value="1"/>
</dbReference>
<dbReference type="Pfam" id="PF08530">
    <property type="entry name" value="PepX_C"/>
    <property type="match status" value="1"/>
</dbReference>
<dbReference type="InterPro" id="IPR005674">
    <property type="entry name" value="CocE/Ser_esterase"/>
</dbReference>
<dbReference type="SUPFAM" id="SSF53474">
    <property type="entry name" value="alpha/beta-Hydrolases"/>
    <property type="match status" value="1"/>
</dbReference>
<evidence type="ECO:0000313" key="3">
    <source>
        <dbReference type="EMBL" id="KAF2163617.1"/>
    </source>
</evidence>
<dbReference type="GeneID" id="54571145"/>
<dbReference type="InterPro" id="IPR013736">
    <property type="entry name" value="Xaa-Pro_dipept_C"/>
</dbReference>
<dbReference type="InterPro" id="IPR050585">
    <property type="entry name" value="Xaa-Pro_dipeptidyl-ppase/CocE"/>
</dbReference>
<gene>
    <name evidence="3" type="ORF">M409DRAFT_68510</name>
</gene>
<dbReference type="InterPro" id="IPR029058">
    <property type="entry name" value="AB_hydrolase_fold"/>
</dbReference>
<dbReference type="Gene3D" id="1.10.3020.20">
    <property type="match status" value="1"/>
</dbReference>
<dbReference type="OrthoDB" id="2578740at2759"/>
<dbReference type="InterPro" id="IPR008979">
    <property type="entry name" value="Galactose-bd-like_sf"/>
</dbReference>
<accession>A0A6A6C8V6</accession>
<dbReference type="SUPFAM" id="SSF49785">
    <property type="entry name" value="Galactose-binding domain-like"/>
    <property type="match status" value="1"/>
</dbReference>
<sequence length="573" mass="64264">MPDSIEMPTNVLHRVDESDPVARSNIFRPKAQGRYPVLLTYSPYGKDIPYSKFNPASYNRLPKAAQTPHAVWEAPDPTFWVPHGYVVVRVDERGSGHSPGVLNVWSEETACGFADAIEWAAVQPWSNGKVGLLGVSYYASNQWFVAARRPKGLSAILPWEGVSNFYDECARHGGIMSNGFIGGWWPRQIGSNQYGLNRDVDREWSMGGTREANLTPEMASKRRDMRERVANAPFRDDPVYAVDTTDLGNIECPVLSVANWGASSLHLRGSVLGFLKAGSKHKFLHFIVGRHDTPFFEDYAIRLQKSFLDAFLKGQDTEGWSTGSKPSVDLCVRRGNPGVNDEPAEIECFPRRPEAAWPIERTQYTKMYLGPPSSLSWEKSPSETTVQYRSPSSYLAFRSQPFPRQTEITGHPSVRLSISLAPYNGSSPSDIDIFVALRHIDVAGKEICYTGANGQAEPVVRGYLRVSQRHRDHETDIAKRYPVIPMHTHKSTDVLPVALNEVYTVDVELWPTSVVIEKGEVLELTVSAQDIEQRGQYTHDHPNDRPVQTFQGFNIIHFGPDKDNFLTLPIIRP</sequence>
<dbReference type="AlphaFoldDB" id="A0A6A6C8V6"/>
<organism evidence="3 4">
    <name type="scientific">Zasmidium cellare ATCC 36951</name>
    <dbReference type="NCBI Taxonomy" id="1080233"/>
    <lineage>
        <taxon>Eukaryota</taxon>
        <taxon>Fungi</taxon>
        <taxon>Dikarya</taxon>
        <taxon>Ascomycota</taxon>
        <taxon>Pezizomycotina</taxon>
        <taxon>Dothideomycetes</taxon>
        <taxon>Dothideomycetidae</taxon>
        <taxon>Mycosphaerellales</taxon>
        <taxon>Mycosphaerellaceae</taxon>
        <taxon>Zasmidium</taxon>
    </lineage>
</organism>
<dbReference type="Pfam" id="PF02129">
    <property type="entry name" value="Peptidase_S15"/>
    <property type="match status" value="1"/>
</dbReference>